<evidence type="ECO:0000313" key="1">
    <source>
        <dbReference type="EMBL" id="GGM08546.1"/>
    </source>
</evidence>
<comment type="caution">
    <text evidence="1">The sequence shown here is derived from an EMBL/GenBank/DDBJ whole genome shotgun (WGS) entry which is preliminary data.</text>
</comment>
<protein>
    <submittedName>
        <fullName evidence="1">Uncharacterized protein</fullName>
    </submittedName>
</protein>
<keyword evidence="2" id="KW-1185">Reference proteome</keyword>
<reference evidence="1" key="1">
    <citation type="journal article" date="2014" name="Int. J. Syst. Evol. Microbiol.">
        <title>Complete genome sequence of Corynebacterium casei LMG S-19264T (=DSM 44701T), isolated from a smear-ripened cheese.</title>
        <authorList>
            <consortium name="US DOE Joint Genome Institute (JGI-PGF)"/>
            <person name="Walter F."/>
            <person name="Albersmeier A."/>
            <person name="Kalinowski J."/>
            <person name="Ruckert C."/>
        </authorList>
    </citation>
    <scope>NUCLEOTIDE SEQUENCE</scope>
    <source>
        <strain evidence="1">CGMCC 1.6293</strain>
    </source>
</reference>
<reference evidence="1" key="2">
    <citation type="submission" date="2020-09" db="EMBL/GenBank/DDBJ databases">
        <authorList>
            <person name="Sun Q."/>
            <person name="Zhou Y."/>
        </authorList>
    </citation>
    <scope>NUCLEOTIDE SEQUENCE</scope>
    <source>
        <strain evidence="1">CGMCC 1.6293</strain>
    </source>
</reference>
<accession>A0A917T2Z9</accession>
<name>A0A917T2Z9_9RHOB</name>
<evidence type="ECO:0000313" key="2">
    <source>
        <dbReference type="Proteomes" id="UP000649829"/>
    </source>
</evidence>
<dbReference type="Proteomes" id="UP000649829">
    <property type="component" value="Unassembled WGS sequence"/>
</dbReference>
<organism evidence="1 2">
    <name type="scientific">Pseudooceanicola nanhaiensis</name>
    <dbReference type="NCBI Taxonomy" id="375761"/>
    <lineage>
        <taxon>Bacteria</taxon>
        <taxon>Pseudomonadati</taxon>
        <taxon>Pseudomonadota</taxon>
        <taxon>Alphaproteobacteria</taxon>
        <taxon>Rhodobacterales</taxon>
        <taxon>Paracoccaceae</taxon>
        <taxon>Pseudooceanicola</taxon>
    </lineage>
</organism>
<sequence length="1675" mass="182297">MPIDGLTKTQSDFIEKYLKAPKIGGRKKKARREEATREFRRFNVNREAVARRVEELGDPAVKLLLRGELARAETLIGTDASDLHFDDAMAQLAAVNTAVADHKRQAAVKEKHALMLARMAEVEDGTPLDNIDDITRLWTFADTTFESGIRSNDPARIGDAERALDQLPALINAGRPDITGEGRESKARLRAVGERLAKAEETAAVVFDAKHVPPALTTLFRTVHDRLSDGAGADVAALPAAATAAETAMDGVDTAAEALYAARRTWNADHARFRLRYDLMDGHALASDATHVKPKFDAVRTAYKAAGDHALAHDYARATAALAPLFAQVDTALTFADDCQNFLAIHDRRKAMADDLPAADTRRYDQVKQAITDTRNLLAEAGTERDNGNMGAALRKLTAVAPAAARAAKLVRAEEEFVDLWQEITAIRDGLNNGPAELKALFDTEITHLTDELDASVADADGGNVDAASARLSGLYGFALSLTKRSPEEIAENESPRRNEEAEAYLAEKASFLVRLGEANAITDPDGRIAVADYIVEMNEAKTRMDKWEAEGSFYAATALAKQLKGDHADRLDDAAEAKTYLAAKTDVDAKVATLEAGGAGTAAAAETLAMAKQMVTDAIAISQKDDWFQAARMMEAALDIVTAAEEIRKNDEIASNMVNSAVLVNIGTDFDAAHAEFDRLHGQVANLDSGNLFQKRLADAATAAKQARNALPADPGRARAELEGAIAETRDVLVLIVQADTYDIQRQTIEDALKAIRKEDKDNLVKPEINAITGHLSAAKQAAKTLDFRTALDEMAQAQTEVKTAYGTTPYIGYYRDELKALKKLRAKFSGASMAPGLTAEIARFDTLVSDVETAFRDRRMGEMMNLARQAAELGRAYVTLGSNYVYAVKARDAVKARIVPALQHPAAKDHMDKANAEIAEVDRAMSDRLYTMAVRMARRAQWPIDSAEEAIKAFDALTPIKSAAITALRDLEDRDDTANAMAHERILALRAEFDAALDKENMKNYGGAARLLTGFPERCDAVKPLLDAFDLYTAAREEAQKAITALTDKGADPIQPMVDRIEKKRDNALRLAGKQDFATARDLLTELLEDCRTAEQTLARQAEFDRVTAEIKAVDDGDTTGLTAAIASATDTLKQLRARPAALFLVPELEAVDDALDKARADADSDFDGALALVTGAVDDCGRLAGEMGRFDQFTDSVALAGRLATDLLDTHPQADFARDEIQALASRVDSRMTAVRADPARRSAARDDIEKAIATLRDLRHLLDAHQAWHVEMRTAETDLQLLEADPDRRQIGADVRACRQKLDDSTAKATGRDHAGAMKDIAGARDLMAKARLRLKACNNQAPDRKELEALLAAPGGDAMLDDVINGLDEETQRKVMTVAFEARFGCKLDVFASPKDFEKGRADTDLGKKAPNLQRFFKLMSDLPASATRDNDSMLTFSHVGTEATGSYYAPSAKEVAMREGEAAKSGTYGVGLEHELGVDPATLELQEGESIDFFSWNTLHEVGHAVDDKLGFMDRNGESLAGWKVYGTNVRPVAEAIAAELGFDSGYLAEYISQGKGSAPPVPDPAGCSPEEWERRRREACAWIDRVRVDKQPWAMDSTAKNAKTAAGKVFHESYANSWCSYDYAARAKGVSGYQFRAPGEWFSELYAAVHTRKLKPSHTHYNIIANAQ</sequence>
<dbReference type="EMBL" id="BMLF01000002">
    <property type="protein sequence ID" value="GGM08546.1"/>
    <property type="molecule type" value="Genomic_DNA"/>
</dbReference>
<proteinExistence type="predicted"/>
<gene>
    <name evidence="1" type="ORF">GCM10011534_33200</name>
</gene>
<dbReference type="RefSeq" id="WP_028286909.1">
    <property type="nucleotide sequence ID" value="NZ_BMLF01000002.1"/>
</dbReference>